<proteinExistence type="inferred from homology"/>
<dbReference type="GO" id="GO:0006631">
    <property type="term" value="P:fatty acid metabolic process"/>
    <property type="evidence" value="ECO:0007669"/>
    <property type="project" value="TreeGrafter"/>
</dbReference>
<evidence type="ECO:0000256" key="2">
    <source>
        <dbReference type="ARBA" id="ARBA00022598"/>
    </source>
</evidence>
<dbReference type="Pfam" id="PF13193">
    <property type="entry name" value="AMP-binding_C"/>
    <property type="match status" value="1"/>
</dbReference>
<dbReference type="SUPFAM" id="SSF56801">
    <property type="entry name" value="Acetyl-CoA synthetase-like"/>
    <property type="match status" value="1"/>
</dbReference>
<dbReference type="PANTHER" id="PTHR43201:SF5">
    <property type="entry name" value="MEDIUM-CHAIN ACYL-COA LIGASE ACSF2, MITOCHONDRIAL"/>
    <property type="match status" value="1"/>
</dbReference>
<dbReference type="GO" id="GO:0031956">
    <property type="term" value="F:medium-chain fatty acid-CoA ligase activity"/>
    <property type="evidence" value="ECO:0007669"/>
    <property type="project" value="TreeGrafter"/>
</dbReference>
<dbReference type="Pfam" id="PF00501">
    <property type="entry name" value="AMP-binding"/>
    <property type="match status" value="1"/>
</dbReference>
<dbReference type="AlphaFoldDB" id="A0A556AEB8"/>
<comment type="similarity">
    <text evidence="1">Belongs to the ATP-dependent AMP-binding enzyme family.</text>
</comment>
<dbReference type="InterPro" id="IPR020845">
    <property type="entry name" value="AMP-binding_CS"/>
</dbReference>
<evidence type="ECO:0000256" key="1">
    <source>
        <dbReference type="ARBA" id="ARBA00006432"/>
    </source>
</evidence>
<dbReference type="FunFam" id="3.30.300.30:FF:000008">
    <property type="entry name" value="2,3-dihydroxybenzoate-AMP ligase"/>
    <property type="match status" value="1"/>
</dbReference>
<dbReference type="Gene3D" id="3.30.300.30">
    <property type="match status" value="1"/>
</dbReference>
<dbReference type="InterPro" id="IPR000873">
    <property type="entry name" value="AMP-dep_synth/lig_dom"/>
</dbReference>
<evidence type="ECO:0000259" key="3">
    <source>
        <dbReference type="Pfam" id="PF00501"/>
    </source>
</evidence>
<organism evidence="5 6">
    <name type="scientific">Verticiella sediminum</name>
    <dbReference type="NCBI Taxonomy" id="1247510"/>
    <lineage>
        <taxon>Bacteria</taxon>
        <taxon>Pseudomonadati</taxon>
        <taxon>Pseudomonadota</taxon>
        <taxon>Betaproteobacteria</taxon>
        <taxon>Burkholderiales</taxon>
        <taxon>Alcaligenaceae</taxon>
        <taxon>Verticiella</taxon>
    </lineage>
</organism>
<reference evidence="5 6" key="1">
    <citation type="submission" date="2019-07" db="EMBL/GenBank/DDBJ databases">
        <title>Qingshengfaniella alkalisoli gen. nov., sp. nov., isolated from saline soil.</title>
        <authorList>
            <person name="Xu L."/>
            <person name="Huang X.-X."/>
            <person name="Sun J.-Q."/>
        </authorList>
    </citation>
    <scope>NUCLEOTIDE SEQUENCE [LARGE SCALE GENOMIC DNA]</scope>
    <source>
        <strain evidence="5 6">DSM 27279</strain>
    </source>
</reference>
<dbReference type="Proteomes" id="UP000318405">
    <property type="component" value="Unassembled WGS sequence"/>
</dbReference>
<dbReference type="InterPro" id="IPR042099">
    <property type="entry name" value="ANL_N_sf"/>
</dbReference>
<dbReference type="EMBL" id="VLTJ01000037">
    <property type="protein sequence ID" value="TSH91226.1"/>
    <property type="molecule type" value="Genomic_DNA"/>
</dbReference>
<dbReference type="RefSeq" id="WP_143949851.1">
    <property type="nucleotide sequence ID" value="NZ_BAABMB010000008.1"/>
</dbReference>
<evidence type="ECO:0000313" key="5">
    <source>
        <dbReference type="EMBL" id="TSH91226.1"/>
    </source>
</evidence>
<feature type="domain" description="AMP-dependent synthetase/ligase" evidence="3">
    <location>
        <begin position="8"/>
        <end position="364"/>
    </location>
</feature>
<accession>A0A556AEB8</accession>
<name>A0A556AEB8_9BURK</name>
<dbReference type="PANTHER" id="PTHR43201">
    <property type="entry name" value="ACYL-COA SYNTHETASE"/>
    <property type="match status" value="1"/>
</dbReference>
<protein>
    <submittedName>
        <fullName evidence="5">Long-chain fatty acid--CoA ligase</fullName>
    </submittedName>
</protein>
<feature type="domain" description="AMP-binding enzyme C-terminal" evidence="4">
    <location>
        <begin position="414"/>
        <end position="489"/>
    </location>
</feature>
<keyword evidence="2 5" id="KW-0436">Ligase</keyword>
<dbReference type="OrthoDB" id="9766486at2"/>
<evidence type="ECO:0000259" key="4">
    <source>
        <dbReference type="Pfam" id="PF13193"/>
    </source>
</evidence>
<dbReference type="InterPro" id="IPR045851">
    <property type="entry name" value="AMP-bd_C_sf"/>
</dbReference>
<comment type="caution">
    <text evidence="5">The sequence shown here is derived from an EMBL/GenBank/DDBJ whole genome shotgun (WGS) entry which is preliminary data.</text>
</comment>
<dbReference type="Gene3D" id="3.40.50.12780">
    <property type="entry name" value="N-terminal domain of ligase-like"/>
    <property type="match status" value="1"/>
</dbReference>
<gene>
    <name evidence="5" type="ORF">FOZ76_18955</name>
</gene>
<dbReference type="InterPro" id="IPR025110">
    <property type="entry name" value="AMP-bd_C"/>
</dbReference>
<keyword evidence="6" id="KW-1185">Reference proteome</keyword>
<sequence>MNVADLLRRTAALYPHRPAVLLGEHVVHSYAQLAQRAAALAGFLLDRLKLDAGARIAVWMPNRIEYLEIQYACWFAGMTVVPVNFKLHPRELGYILQDSGASALFMHRDHAHGLEPALAGAASLPVLDVAGPAYAQACASAPATARPAADTAWLFYTSGTTGNPKGVMQTHRNLYAMTLAYLADVDPVHADDATLYAAPMSHGAGMYQFAHTLAGARHVVPESSGFDEAEILDLAARQGPLSLFAAPTMVRRLTRHAHSRRLCGAGLKTIVYGGGPMYVEDLHEAIDVFGQRFVQIYGQGECPMGISVLPRKVIADTGHPAHAARIASVGVAQTGMAIRIDSDDPAHAPGEVLARGDTVMAGYWRNPEATRATLQDGWLRTGDVGVLDGDGFLTLKDRAKDVIISGGSNIYPREVEEVLLRHPAVAEVSVLGSPDPEWGERVVACLVPAAGERPSRRQLDQLCRDHVASFKRPKAYYVLPELPKNHYGKVLKTDLRQRLDALAATAGCELE</sequence>
<evidence type="ECO:0000313" key="6">
    <source>
        <dbReference type="Proteomes" id="UP000318405"/>
    </source>
</evidence>
<dbReference type="PROSITE" id="PS00455">
    <property type="entry name" value="AMP_BINDING"/>
    <property type="match status" value="1"/>
</dbReference>